<evidence type="ECO:0000256" key="11">
    <source>
        <dbReference type="PIRSR" id="PIRSR006246-3"/>
    </source>
</evidence>
<keyword evidence="6 9" id="KW-0456">Lyase</keyword>
<feature type="active site" description="Schiff-base intermediate with substrate; via pyruvic acid" evidence="9 10">
    <location>
        <position position="25"/>
    </location>
</feature>
<dbReference type="PIRSF" id="PIRSF006246">
    <property type="entry name" value="Asp_decarbox"/>
    <property type="match status" value="1"/>
</dbReference>
<evidence type="ECO:0000256" key="12">
    <source>
        <dbReference type="PIRSR" id="PIRSR006246-5"/>
    </source>
</evidence>
<keyword evidence="4 9" id="KW-0068">Autocatalytic cleavage</keyword>
<dbReference type="GO" id="GO:0015940">
    <property type="term" value="P:pantothenate biosynthetic process"/>
    <property type="evidence" value="ECO:0007669"/>
    <property type="project" value="UniProtKB-UniRule"/>
</dbReference>
<evidence type="ECO:0000256" key="8">
    <source>
        <dbReference type="ARBA" id="ARBA00023317"/>
    </source>
</evidence>
<reference evidence="13 14" key="1">
    <citation type="submission" date="2019-02" db="EMBL/GenBank/DDBJ databases">
        <title>Deep-cultivation of Planctomycetes and their phenomic and genomic characterization uncovers novel biology.</title>
        <authorList>
            <person name="Wiegand S."/>
            <person name="Jogler M."/>
            <person name="Boedeker C."/>
            <person name="Pinto D."/>
            <person name="Vollmers J."/>
            <person name="Rivas-Marin E."/>
            <person name="Kohn T."/>
            <person name="Peeters S.H."/>
            <person name="Heuer A."/>
            <person name="Rast P."/>
            <person name="Oberbeckmann S."/>
            <person name="Bunk B."/>
            <person name="Jeske O."/>
            <person name="Meyerdierks A."/>
            <person name="Storesund J.E."/>
            <person name="Kallscheuer N."/>
            <person name="Luecker S."/>
            <person name="Lage O.M."/>
            <person name="Pohl T."/>
            <person name="Merkel B.J."/>
            <person name="Hornburger P."/>
            <person name="Mueller R.-W."/>
            <person name="Bruemmer F."/>
            <person name="Labrenz M."/>
            <person name="Spormann A.M."/>
            <person name="Op Den Camp H."/>
            <person name="Overmann J."/>
            <person name="Amann R."/>
            <person name="Jetten M.S.M."/>
            <person name="Mascher T."/>
            <person name="Medema M.H."/>
            <person name="Devos D.P."/>
            <person name="Kaster A.-K."/>
            <person name="Ovreas L."/>
            <person name="Rohde M."/>
            <person name="Galperin M.Y."/>
            <person name="Jogler C."/>
        </authorList>
    </citation>
    <scope>NUCLEOTIDE SEQUENCE [LARGE SCALE GENOMIC DNA]</scope>
    <source>
        <strain evidence="13 14">KOR42</strain>
    </source>
</reference>
<evidence type="ECO:0000256" key="9">
    <source>
        <dbReference type="HAMAP-Rule" id="MF_00446"/>
    </source>
</evidence>
<protein>
    <recommendedName>
        <fullName evidence="9">Aspartate 1-decarboxylase</fullName>
        <ecNumber evidence="9">4.1.1.11</ecNumber>
    </recommendedName>
    <alternativeName>
        <fullName evidence="9">Aspartate alpha-decarboxylase</fullName>
    </alternativeName>
    <component>
        <recommendedName>
            <fullName evidence="9">Aspartate 1-decarboxylase beta chain</fullName>
        </recommendedName>
    </component>
    <component>
        <recommendedName>
            <fullName evidence="9">Aspartate 1-decarboxylase alpha chain</fullName>
        </recommendedName>
    </component>
</protein>
<comment type="caution">
    <text evidence="13">The sequence shown here is derived from an EMBL/GenBank/DDBJ whole genome shotgun (WGS) entry which is preliminary data.</text>
</comment>
<keyword evidence="5 9" id="KW-0865">Zymogen</keyword>
<comment type="subunit">
    <text evidence="9">Heterooctamer of four alpha and four beta subunits.</text>
</comment>
<dbReference type="RefSeq" id="WP_146507190.1">
    <property type="nucleotide sequence ID" value="NZ_SIHI01000001.1"/>
</dbReference>
<evidence type="ECO:0000256" key="10">
    <source>
        <dbReference type="PIRSR" id="PIRSR006246-1"/>
    </source>
</evidence>
<dbReference type="InterPro" id="IPR003190">
    <property type="entry name" value="Asp_decarbox"/>
</dbReference>
<comment type="similarity">
    <text evidence="9">Belongs to the PanD family.</text>
</comment>
<dbReference type="InterPro" id="IPR009010">
    <property type="entry name" value="Asp_de-COase-like_dom_sf"/>
</dbReference>
<dbReference type="Proteomes" id="UP000317243">
    <property type="component" value="Unassembled WGS sequence"/>
</dbReference>
<evidence type="ECO:0000313" key="13">
    <source>
        <dbReference type="EMBL" id="TWT57349.1"/>
    </source>
</evidence>
<evidence type="ECO:0000256" key="5">
    <source>
        <dbReference type="ARBA" id="ARBA00023145"/>
    </source>
</evidence>
<feature type="modified residue" description="Pyruvic acid (Ser)" evidence="9 11">
    <location>
        <position position="25"/>
    </location>
</feature>
<evidence type="ECO:0000256" key="4">
    <source>
        <dbReference type="ARBA" id="ARBA00022813"/>
    </source>
</evidence>
<feature type="chain" id="PRO_5023478954" description="Aspartate 1-decarboxylase beta chain" evidence="9 12">
    <location>
        <begin position="1"/>
        <end position="24"/>
    </location>
</feature>
<evidence type="ECO:0000256" key="2">
    <source>
        <dbReference type="ARBA" id="ARBA00022655"/>
    </source>
</evidence>
<keyword evidence="1 9" id="KW-0963">Cytoplasm</keyword>
<dbReference type="GO" id="GO:0005829">
    <property type="term" value="C:cytosol"/>
    <property type="evidence" value="ECO:0007669"/>
    <property type="project" value="TreeGrafter"/>
</dbReference>
<dbReference type="EMBL" id="SIHI01000001">
    <property type="protein sequence ID" value="TWT57349.1"/>
    <property type="molecule type" value="Genomic_DNA"/>
</dbReference>
<comment type="pathway">
    <text evidence="9">Cofactor biosynthesis; (R)-pantothenate biosynthesis; beta-alanine from L-aspartate: step 1/1.</text>
</comment>
<keyword evidence="2 9" id="KW-0566">Pantothenate biosynthesis</keyword>
<dbReference type="Gene3D" id="2.40.40.20">
    <property type="match status" value="1"/>
</dbReference>
<dbReference type="GO" id="GO:0006523">
    <property type="term" value="P:alanine biosynthetic process"/>
    <property type="evidence" value="ECO:0007669"/>
    <property type="project" value="InterPro"/>
</dbReference>
<comment type="PTM">
    <text evidence="9 11">Is synthesized initially as an inactive proenzyme, which is activated by self-cleavage at a specific serine bond to produce a beta-subunit with a hydroxyl group at its C-terminus and an alpha-subunit with a pyruvoyl group at its N-terminus.</text>
</comment>
<dbReference type="NCBIfam" id="TIGR00223">
    <property type="entry name" value="panD"/>
    <property type="match status" value="1"/>
</dbReference>
<gene>
    <name evidence="9 13" type="primary">panD</name>
    <name evidence="13" type="ORF">KOR42_07090</name>
</gene>
<feature type="active site" description="Proton donor" evidence="9 10">
    <location>
        <position position="58"/>
    </location>
</feature>
<keyword evidence="3 9" id="KW-0210">Decarboxylase</keyword>
<evidence type="ECO:0000256" key="3">
    <source>
        <dbReference type="ARBA" id="ARBA00022793"/>
    </source>
</evidence>
<dbReference type="UniPathway" id="UPA00028">
    <property type="reaction ID" value="UER00002"/>
</dbReference>
<dbReference type="CDD" id="cd06919">
    <property type="entry name" value="Asp_decarbox"/>
    <property type="match status" value="1"/>
</dbReference>
<dbReference type="PANTHER" id="PTHR21012:SF0">
    <property type="entry name" value="ASPARTATE 1-DECARBOXYLASE"/>
    <property type="match status" value="1"/>
</dbReference>
<comment type="catalytic activity">
    <reaction evidence="9">
        <text>L-aspartate + H(+) = beta-alanine + CO2</text>
        <dbReference type="Rhea" id="RHEA:19497"/>
        <dbReference type="ChEBI" id="CHEBI:15378"/>
        <dbReference type="ChEBI" id="CHEBI:16526"/>
        <dbReference type="ChEBI" id="CHEBI:29991"/>
        <dbReference type="ChEBI" id="CHEBI:57966"/>
        <dbReference type="EC" id="4.1.1.11"/>
    </reaction>
</comment>
<sequence length="134" mass="14834">MLLHLLKSKLHMAAVTETELHYHGSVTIDRELMDAIGLLPYEKVLIANCENGQRAESYVIEGPPGSKVVKMNGALAHTSSIGDRVIIIAFVSVTEEESRKHDPRVAILNEQNEIIDQFIGEIYPQQGSQTQPLS</sequence>
<dbReference type="Pfam" id="PF02261">
    <property type="entry name" value="Asp_decarbox"/>
    <property type="match status" value="1"/>
</dbReference>
<evidence type="ECO:0000256" key="1">
    <source>
        <dbReference type="ARBA" id="ARBA00022490"/>
    </source>
</evidence>
<comment type="caution">
    <text evidence="9">Lacks conserved residue(s) required for the propagation of feature annotation.</text>
</comment>
<dbReference type="EC" id="4.1.1.11" evidence="9"/>
<evidence type="ECO:0000313" key="14">
    <source>
        <dbReference type="Proteomes" id="UP000317243"/>
    </source>
</evidence>
<dbReference type="OrthoDB" id="9803983at2"/>
<evidence type="ECO:0000256" key="7">
    <source>
        <dbReference type="ARBA" id="ARBA00023270"/>
    </source>
</evidence>
<keyword evidence="14" id="KW-1185">Reference proteome</keyword>
<dbReference type="SUPFAM" id="SSF50692">
    <property type="entry name" value="ADC-like"/>
    <property type="match status" value="1"/>
</dbReference>
<comment type="function">
    <text evidence="9">Catalyzes the pyruvoyl-dependent decarboxylation of aspartate to produce beta-alanine.</text>
</comment>
<comment type="subcellular location">
    <subcellularLocation>
        <location evidence="9">Cytoplasm</location>
    </subcellularLocation>
</comment>
<keyword evidence="8 9" id="KW-0670">Pyruvate</keyword>
<dbReference type="HAMAP" id="MF_00446">
    <property type="entry name" value="PanD"/>
    <property type="match status" value="1"/>
</dbReference>
<comment type="cofactor">
    <cofactor evidence="9 10">
        <name>pyruvate</name>
        <dbReference type="ChEBI" id="CHEBI:15361"/>
    </cofactor>
    <text evidence="9 10">Binds 1 pyruvoyl group covalently per subunit.</text>
</comment>
<feature type="chain" id="PRO_5023478953" description="Aspartate 1-decarboxylase alpha chain" evidence="9 12">
    <location>
        <begin position="25"/>
        <end position="134"/>
    </location>
</feature>
<proteinExistence type="inferred from homology"/>
<accession>A0A5C5X440</accession>
<dbReference type="GO" id="GO:0004068">
    <property type="term" value="F:aspartate 1-decarboxylase activity"/>
    <property type="evidence" value="ECO:0007669"/>
    <property type="project" value="UniProtKB-UniRule"/>
</dbReference>
<evidence type="ECO:0000256" key="6">
    <source>
        <dbReference type="ARBA" id="ARBA00023239"/>
    </source>
</evidence>
<organism evidence="13 14">
    <name type="scientific">Thalassoglobus neptunius</name>
    <dbReference type="NCBI Taxonomy" id="1938619"/>
    <lineage>
        <taxon>Bacteria</taxon>
        <taxon>Pseudomonadati</taxon>
        <taxon>Planctomycetota</taxon>
        <taxon>Planctomycetia</taxon>
        <taxon>Planctomycetales</taxon>
        <taxon>Planctomycetaceae</taxon>
        <taxon>Thalassoglobus</taxon>
    </lineage>
</organism>
<dbReference type="AlphaFoldDB" id="A0A5C5X440"/>
<keyword evidence="7 9" id="KW-0704">Schiff base</keyword>
<name>A0A5C5X440_9PLAN</name>
<dbReference type="PANTHER" id="PTHR21012">
    <property type="entry name" value="ASPARTATE 1-DECARBOXYLASE"/>
    <property type="match status" value="1"/>
</dbReference>